<evidence type="ECO:0000313" key="5">
    <source>
        <dbReference type="EMBL" id="MCX7572059.1"/>
    </source>
</evidence>
<dbReference type="Pfam" id="PF24568">
    <property type="entry name" value="CC_PcsB"/>
    <property type="match status" value="1"/>
</dbReference>
<evidence type="ECO:0000259" key="3">
    <source>
        <dbReference type="Pfam" id="PF01551"/>
    </source>
</evidence>
<gene>
    <name evidence="5" type="ORF">OS242_19155</name>
</gene>
<dbReference type="RefSeq" id="WP_267153310.1">
    <property type="nucleotide sequence ID" value="NZ_JAPMLT010000015.1"/>
</dbReference>
<keyword evidence="6" id="KW-1185">Reference proteome</keyword>
<evidence type="ECO:0000256" key="1">
    <source>
        <dbReference type="ARBA" id="ARBA00022729"/>
    </source>
</evidence>
<dbReference type="Pfam" id="PF01551">
    <property type="entry name" value="Peptidase_M23"/>
    <property type="match status" value="1"/>
</dbReference>
<dbReference type="PANTHER" id="PTHR21666:SF270">
    <property type="entry name" value="MUREIN HYDROLASE ACTIVATOR ENVC"/>
    <property type="match status" value="1"/>
</dbReference>
<feature type="domain" description="M23ase beta-sheet core" evidence="3">
    <location>
        <begin position="254"/>
        <end position="351"/>
    </location>
</feature>
<dbReference type="InterPro" id="IPR057309">
    <property type="entry name" value="PcsB_CC"/>
</dbReference>
<protein>
    <submittedName>
        <fullName evidence="5">Peptidoglycan DD-metalloendopeptidase family protein</fullName>
    </submittedName>
</protein>
<evidence type="ECO:0000259" key="4">
    <source>
        <dbReference type="Pfam" id="PF24568"/>
    </source>
</evidence>
<keyword evidence="1" id="KW-0732">Signal</keyword>
<dbReference type="CDD" id="cd12797">
    <property type="entry name" value="M23_peptidase"/>
    <property type="match status" value="1"/>
</dbReference>
<dbReference type="PANTHER" id="PTHR21666">
    <property type="entry name" value="PEPTIDASE-RELATED"/>
    <property type="match status" value="1"/>
</dbReference>
<dbReference type="InterPro" id="IPR016047">
    <property type="entry name" value="M23ase_b-sheet_dom"/>
</dbReference>
<sequence>MLSGKQKLYSGILAGLLFTTVVPSDALANGADRLDQDRQEAADLRGQIADLDKEHQEMLNQIQALESQINEAMQKSTALEKEIADTEIKIAEQKEKLKDRVKVMYEGGDVSLWEVLFDATSFSDFVERFSLLTMIVDQDKKLVDELKANQEKLKRDQEQLKAEQAGRQAKQEQLLALEKEMAGEYEVLAQKLQTKEADIAAAEQEAQQLFASFQAAQSSSEPQIIQSSGGGVFAWPVPASHNVSSPFGPRWGEFHKGIDITAPVGTPIVAIESGTVVAAGPASGYGHWIIIAHGNSMSSIYGHMYANGVNVSVGQQVQRGQVIGAVGNDGRSTGPHLHLSITNSAGAYVNPMGYLQ</sequence>
<organism evidence="5 6">
    <name type="scientific">Tumebacillus lacus</name>
    <dbReference type="NCBI Taxonomy" id="2995335"/>
    <lineage>
        <taxon>Bacteria</taxon>
        <taxon>Bacillati</taxon>
        <taxon>Bacillota</taxon>
        <taxon>Bacilli</taxon>
        <taxon>Bacillales</taxon>
        <taxon>Alicyclobacillaceae</taxon>
        <taxon>Tumebacillus</taxon>
    </lineage>
</organism>
<comment type="caution">
    <text evidence="5">The sequence shown here is derived from an EMBL/GenBank/DDBJ whole genome shotgun (WGS) entry which is preliminary data.</text>
</comment>
<dbReference type="InterPro" id="IPR011055">
    <property type="entry name" value="Dup_hybrid_motif"/>
</dbReference>
<feature type="coiled-coil region" evidence="2">
    <location>
        <begin position="34"/>
        <end position="96"/>
    </location>
</feature>
<dbReference type="Proteomes" id="UP001208017">
    <property type="component" value="Unassembled WGS sequence"/>
</dbReference>
<evidence type="ECO:0000256" key="2">
    <source>
        <dbReference type="SAM" id="Coils"/>
    </source>
</evidence>
<dbReference type="Gene3D" id="2.70.70.10">
    <property type="entry name" value="Glucose Permease (Domain IIA)"/>
    <property type="match status" value="1"/>
</dbReference>
<accession>A0ABT3XBC3</accession>
<feature type="domain" description="Peptidoglycan hydrolase PcsB coiled-coil" evidence="4">
    <location>
        <begin position="83"/>
        <end position="154"/>
    </location>
</feature>
<feature type="coiled-coil region" evidence="2">
    <location>
        <begin position="136"/>
        <end position="212"/>
    </location>
</feature>
<dbReference type="Gene3D" id="6.10.250.3150">
    <property type="match status" value="1"/>
</dbReference>
<dbReference type="InterPro" id="IPR050570">
    <property type="entry name" value="Cell_wall_metabolism_enzyme"/>
</dbReference>
<evidence type="ECO:0000313" key="6">
    <source>
        <dbReference type="Proteomes" id="UP001208017"/>
    </source>
</evidence>
<proteinExistence type="predicted"/>
<keyword evidence="2" id="KW-0175">Coiled coil</keyword>
<reference evidence="5 6" key="1">
    <citation type="submission" date="2022-11" db="EMBL/GenBank/DDBJ databases">
        <title>Study of microbial diversity in lake waters.</title>
        <authorList>
            <person name="Zhang J."/>
        </authorList>
    </citation>
    <scope>NUCLEOTIDE SEQUENCE [LARGE SCALE GENOMIC DNA]</scope>
    <source>
        <strain evidence="5 6">DT12</strain>
    </source>
</reference>
<dbReference type="SUPFAM" id="SSF51261">
    <property type="entry name" value="Duplicated hybrid motif"/>
    <property type="match status" value="1"/>
</dbReference>
<dbReference type="EMBL" id="JAPMLT010000015">
    <property type="protein sequence ID" value="MCX7572059.1"/>
    <property type="molecule type" value="Genomic_DNA"/>
</dbReference>
<name>A0ABT3XBC3_9BACL</name>